<dbReference type="AlphaFoldDB" id="A0A518GBW6"/>
<accession>A0A518GBW6</accession>
<name>A0A518GBW6_9BACT</name>
<evidence type="ECO:0000256" key="1">
    <source>
        <dbReference type="ARBA" id="ARBA00001974"/>
    </source>
</evidence>
<dbReference type="InterPro" id="IPR037069">
    <property type="entry name" value="AcylCoA_DH/ox_N_sf"/>
</dbReference>
<dbReference type="Pfam" id="PF00441">
    <property type="entry name" value="Acyl-CoA_dh_1"/>
    <property type="match status" value="1"/>
</dbReference>
<dbReference type="CDD" id="cd00567">
    <property type="entry name" value="ACAD"/>
    <property type="match status" value="1"/>
</dbReference>
<dbReference type="KEGG" id="ahel:Q31a_44170"/>
<dbReference type="InterPro" id="IPR009100">
    <property type="entry name" value="AcylCoA_DH/oxidase_NM_dom_sf"/>
</dbReference>
<dbReference type="InterPro" id="IPR046373">
    <property type="entry name" value="Acyl-CoA_Oxase/DH_mid-dom_sf"/>
</dbReference>
<dbReference type="SUPFAM" id="SSF56645">
    <property type="entry name" value="Acyl-CoA dehydrogenase NM domain-like"/>
    <property type="match status" value="1"/>
</dbReference>
<feature type="domain" description="Acyl-CoA dehydrogenase/oxidase C-terminal" evidence="7">
    <location>
        <begin position="478"/>
        <end position="627"/>
    </location>
</feature>
<keyword evidence="4 6" id="KW-0274">FAD</keyword>
<dbReference type="GO" id="GO:0051793">
    <property type="term" value="P:medium-chain fatty acid catabolic process"/>
    <property type="evidence" value="ECO:0007669"/>
    <property type="project" value="TreeGrafter"/>
</dbReference>
<keyword evidence="5 6" id="KW-0560">Oxidoreductase</keyword>
<proteinExistence type="inferred from homology"/>
<evidence type="ECO:0000313" key="9">
    <source>
        <dbReference type="EMBL" id="QDV26047.1"/>
    </source>
</evidence>
<protein>
    <submittedName>
        <fullName evidence="9">Acyl-CoA dehydrogenase fadE12</fullName>
        <ecNumber evidence="9">1.3.99.-</ecNumber>
    </submittedName>
</protein>
<evidence type="ECO:0000256" key="3">
    <source>
        <dbReference type="ARBA" id="ARBA00022630"/>
    </source>
</evidence>
<dbReference type="Gene3D" id="2.40.110.10">
    <property type="entry name" value="Butyryl-CoA Dehydrogenase, subunit A, domain 2"/>
    <property type="match status" value="1"/>
</dbReference>
<dbReference type="InterPro" id="IPR050741">
    <property type="entry name" value="Acyl-CoA_dehydrogenase"/>
</dbReference>
<dbReference type="InterPro" id="IPR009075">
    <property type="entry name" value="AcylCo_DH/oxidase_C"/>
</dbReference>
<feature type="domain" description="Acyl-CoA oxidase/dehydrogenase middle" evidence="8">
    <location>
        <begin position="373"/>
        <end position="466"/>
    </location>
</feature>
<dbReference type="PANTHER" id="PTHR48083">
    <property type="entry name" value="MEDIUM-CHAIN SPECIFIC ACYL-COA DEHYDROGENASE, MITOCHONDRIAL-RELATED"/>
    <property type="match status" value="1"/>
</dbReference>
<dbReference type="GO" id="GO:0005737">
    <property type="term" value="C:cytoplasm"/>
    <property type="evidence" value="ECO:0007669"/>
    <property type="project" value="TreeGrafter"/>
</dbReference>
<evidence type="ECO:0000259" key="8">
    <source>
        <dbReference type="Pfam" id="PF02770"/>
    </source>
</evidence>
<evidence type="ECO:0000259" key="7">
    <source>
        <dbReference type="Pfam" id="PF00441"/>
    </source>
</evidence>
<dbReference type="InterPro" id="IPR036250">
    <property type="entry name" value="AcylCo_DH-like_C"/>
</dbReference>
<dbReference type="Pfam" id="PF02770">
    <property type="entry name" value="Acyl-CoA_dh_M"/>
    <property type="match status" value="1"/>
</dbReference>
<evidence type="ECO:0000313" key="10">
    <source>
        <dbReference type="Proteomes" id="UP000318017"/>
    </source>
</evidence>
<dbReference type="GO" id="GO:0050660">
    <property type="term" value="F:flavin adenine dinucleotide binding"/>
    <property type="evidence" value="ECO:0007669"/>
    <property type="project" value="InterPro"/>
</dbReference>
<evidence type="ECO:0000256" key="6">
    <source>
        <dbReference type="RuleBase" id="RU362125"/>
    </source>
</evidence>
<organism evidence="9 10">
    <name type="scientific">Aureliella helgolandensis</name>
    <dbReference type="NCBI Taxonomy" id="2527968"/>
    <lineage>
        <taxon>Bacteria</taxon>
        <taxon>Pseudomonadati</taxon>
        <taxon>Planctomycetota</taxon>
        <taxon>Planctomycetia</taxon>
        <taxon>Pirellulales</taxon>
        <taxon>Pirellulaceae</taxon>
        <taxon>Aureliella</taxon>
    </lineage>
</organism>
<keyword evidence="3 6" id="KW-0285">Flavoprotein</keyword>
<dbReference type="PANTHER" id="PTHR48083:SF2">
    <property type="entry name" value="MEDIUM-CHAIN SPECIFIC ACYL-COA DEHYDROGENASE, MITOCHONDRIAL"/>
    <property type="match status" value="1"/>
</dbReference>
<reference evidence="9 10" key="1">
    <citation type="submission" date="2019-02" db="EMBL/GenBank/DDBJ databases">
        <title>Deep-cultivation of Planctomycetes and their phenomic and genomic characterization uncovers novel biology.</title>
        <authorList>
            <person name="Wiegand S."/>
            <person name="Jogler M."/>
            <person name="Boedeker C."/>
            <person name="Pinto D."/>
            <person name="Vollmers J."/>
            <person name="Rivas-Marin E."/>
            <person name="Kohn T."/>
            <person name="Peeters S.H."/>
            <person name="Heuer A."/>
            <person name="Rast P."/>
            <person name="Oberbeckmann S."/>
            <person name="Bunk B."/>
            <person name="Jeske O."/>
            <person name="Meyerdierks A."/>
            <person name="Storesund J.E."/>
            <person name="Kallscheuer N."/>
            <person name="Luecker S."/>
            <person name="Lage O.M."/>
            <person name="Pohl T."/>
            <person name="Merkel B.J."/>
            <person name="Hornburger P."/>
            <person name="Mueller R.-W."/>
            <person name="Bruemmer F."/>
            <person name="Labrenz M."/>
            <person name="Spormann A.M."/>
            <person name="Op den Camp H."/>
            <person name="Overmann J."/>
            <person name="Amann R."/>
            <person name="Jetten M.S.M."/>
            <person name="Mascher T."/>
            <person name="Medema M.H."/>
            <person name="Devos D.P."/>
            <person name="Kaster A.-K."/>
            <person name="Ovreas L."/>
            <person name="Rohde M."/>
            <person name="Galperin M.Y."/>
            <person name="Jogler C."/>
        </authorList>
    </citation>
    <scope>NUCLEOTIDE SEQUENCE [LARGE SCALE GENOMIC DNA]</scope>
    <source>
        <strain evidence="9 10">Q31a</strain>
    </source>
</reference>
<dbReference type="Gene3D" id="1.20.140.10">
    <property type="entry name" value="Butyryl-CoA Dehydrogenase, subunit A, domain 3"/>
    <property type="match status" value="1"/>
</dbReference>
<dbReference type="GO" id="GO:0070991">
    <property type="term" value="F:medium-chain fatty acyl-CoA dehydrogenase activity"/>
    <property type="evidence" value="ECO:0007669"/>
    <property type="project" value="TreeGrafter"/>
</dbReference>
<dbReference type="EMBL" id="CP036298">
    <property type="protein sequence ID" value="QDV26047.1"/>
    <property type="molecule type" value="Genomic_DNA"/>
</dbReference>
<comment type="cofactor">
    <cofactor evidence="1 6">
        <name>FAD</name>
        <dbReference type="ChEBI" id="CHEBI:57692"/>
    </cofactor>
</comment>
<dbReference type="SUPFAM" id="SSF47203">
    <property type="entry name" value="Acyl-CoA dehydrogenase C-terminal domain-like"/>
    <property type="match status" value="1"/>
</dbReference>
<dbReference type="EC" id="1.3.99.-" evidence="9"/>
<evidence type="ECO:0000256" key="5">
    <source>
        <dbReference type="ARBA" id="ARBA00023002"/>
    </source>
</evidence>
<evidence type="ECO:0000256" key="2">
    <source>
        <dbReference type="ARBA" id="ARBA00009347"/>
    </source>
</evidence>
<dbReference type="Proteomes" id="UP000318017">
    <property type="component" value="Chromosome"/>
</dbReference>
<keyword evidence="10" id="KW-1185">Reference proteome</keyword>
<dbReference type="Gene3D" id="1.10.540.10">
    <property type="entry name" value="Acyl-CoA dehydrogenase/oxidase, N-terminal domain"/>
    <property type="match status" value="1"/>
</dbReference>
<sequence>MKHRKRNRARQSNILFFLLLCLCCGLGNLHAQLPELRPNRSEVTADMALSALQMDHLASGNVLVEQGELDPLIAKSGGGACPTAAVGIAMQALRVMSGMKPHASPHRLALAAFRNNPELLNGRLSNKQVVDLMLHYQKHLDNSKLAIRVQSAPNSPYATDANIWDTAGLPDLMLQPNEIKILSYTVSEPSGHVLGRHFVLLKKLDGDTLFVVDPHSPGNDRHYLLEAGGSESCGRYFLRYPPEFQRPYTNELNTVFTVRIEHVDATIPDFERIKSHIDATASTLKTQDKLRSPRDWRRETASFGLPALDLPTDIGGFEWSAEQMLEVFRYAGRHDLNLRDVVGGAHSRILLHADAPEVTELLRGVVKGEKYFAITITEPDYGSDFTSMESTSRKVEGGYVLNGQKRFNARLDQATDVIVITKNPEGLRGKLNVFVLPIDAKGLKIETFGAHGLTGNSYGGLTMSDVFVPDHFLIGEDGKGYDVFSKHFLYWRLMQTAAAIGTAEQALQQMADRLKTRIVFGGPIGRFTHLQQPMGQHTTELKMAHALAVQAARLIDQDRYSEAEPLINGLKAEGVEIALKAVDAAARAFGGEGFSDLVDIGDRLRDLNGLRIADGTTDVMRSAVVRSQFGREFWDMATKGNFEQPKSELPPPGKPQ</sequence>
<gene>
    <name evidence="9" type="ORF">Q31a_44170</name>
</gene>
<evidence type="ECO:0000256" key="4">
    <source>
        <dbReference type="ARBA" id="ARBA00022827"/>
    </source>
</evidence>
<comment type="similarity">
    <text evidence="2 6">Belongs to the acyl-CoA dehydrogenase family.</text>
</comment>
<dbReference type="InterPro" id="IPR006091">
    <property type="entry name" value="Acyl-CoA_Oxase/DH_mid-dom"/>
</dbReference>